<dbReference type="KEGG" id="roz:CBI38_22640"/>
<evidence type="ECO:0000259" key="4">
    <source>
        <dbReference type="Pfam" id="PF18313"/>
    </source>
</evidence>
<dbReference type="SUPFAM" id="SSF53901">
    <property type="entry name" value="Thiolase-like"/>
    <property type="match status" value="1"/>
</dbReference>
<keyword evidence="2 5" id="KW-0808">Transferase</keyword>
<evidence type="ECO:0000256" key="2">
    <source>
        <dbReference type="ARBA" id="ARBA00022679"/>
    </source>
</evidence>
<dbReference type="GO" id="GO:0016746">
    <property type="term" value="F:acyltransferase activity"/>
    <property type="evidence" value="ECO:0007669"/>
    <property type="project" value="UniProtKB-KW"/>
</dbReference>
<dbReference type="PANTHER" id="PTHR18919">
    <property type="entry name" value="ACETYL-COA C-ACYLTRANSFERASE"/>
    <property type="match status" value="1"/>
</dbReference>
<accession>A0A2S2BZ67</accession>
<organism evidence="5 6">
    <name type="scientific">Rhodococcus oxybenzonivorans</name>
    <dbReference type="NCBI Taxonomy" id="1990687"/>
    <lineage>
        <taxon>Bacteria</taxon>
        <taxon>Bacillati</taxon>
        <taxon>Actinomycetota</taxon>
        <taxon>Actinomycetes</taxon>
        <taxon>Mycobacteriales</taxon>
        <taxon>Nocardiaceae</taxon>
        <taxon>Rhodococcus</taxon>
    </lineage>
</organism>
<protein>
    <submittedName>
        <fullName evidence="5">Acetyl-CoA acetyltransferase</fullName>
    </submittedName>
</protein>
<evidence type="ECO:0000313" key="5">
    <source>
        <dbReference type="EMBL" id="AWK73941.1"/>
    </source>
</evidence>
<proteinExistence type="inferred from homology"/>
<dbReference type="PANTHER" id="PTHR18919:SF139">
    <property type="entry name" value="THIOLASE-LIKE PROTEIN TYPE 1 ADDITIONAL C-TERMINAL DOMAIN-CONTAINING PROTEIN"/>
    <property type="match status" value="1"/>
</dbReference>
<gene>
    <name evidence="5" type="ORF">CBI38_22640</name>
</gene>
<keyword evidence="3" id="KW-0012">Acyltransferase</keyword>
<dbReference type="RefSeq" id="WP_109332435.1">
    <property type="nucleotide sequence ID" value="NZ_CP021354.1"/>
</dbReference>
<comment type="similarity">
    <text evidence="1">Belongs to the thiolase-like superfamily. Thiolase family.</text>
</comment>
<dbReference type="OrthoDB" id="4470569at2"/>
<dbReference type="EMBL" id="CP021354">
    <property type="protein sequence ID" value="AWK73941.1"/>
    <property type="molecule type" value="Genomic_DNA"/>
</dbReference>
<dbReference type="AlphaFoldDB" id="A0A2S2BZ67"/>
<sequence length="503" mass="52221">MLDPARVPVIVGVGDVRSGRSGVPAGPREPLDLISEAAQSAIADCGVAALRSRIDAIHAVKTVSWSYDDLPGLLAARLNLQAPITASTSPIGGHWPAALLDRIGDDIAGGRSSVALLVGGEAQATMTALQKSGTDPVSLGWATAPGGPPAFDASDLGSPGMQRAGLIVPTRVYPLFENRFTYDSGGTPEQSSAWSARMYSAFSELAAKNPASWTSTVYSPEDIATAGPSNRMVCEPYPLTLNAMPFVDQAAAVVVCSLALAREHGIADDRMVYLWGGAGATDPVDVLARNSFGASAAMNRAVGRALAQASLEASALDVVDAYSCFPVVPKLLIRALGLPEDTVPSVTGGHSFFGGPLNSYTLHAIAEVTRRVREGAGPALVHGNGGYLTYQHVVLLSGTPHRNGYIGTPEPEQLGSDTAELVTGYDGEAEILTTTVEYGRDGVPATGFVVAHTSDGRRLAGRTGPEDAAALSAYTRTPPRSVIGRTVHVTDRDGVLTVRFPTG</sequence>
<dbReference type="Gene3D" id="2.40.50.840">
    <property type="match status" value="1"/>
</dbReference>
<name>A0A2S2BZ67_9NOCA</name>
<dbReference type="Proteomes" id="UP000245711">
    <property type="component" value="Chromosome"/>
</dbReference>
<dbReference type="InterPro" id="IPR016039">
    <property type="entry name" value="Thiolase-like"/>
</dbReference>
<keyword evidence="6" id="KW-1185">Reference proteome</keyword>
<dbReference type="InterPro" id="IPR040771">
    <property type="entry name" value="TLP1_add_C"/>
</dbReference>
<reference evidence="5 6" key="1">
    <citation type="submission" date="2017-05" db="EMBL/GenBank/DDBJ databases">
        <title>Isolation of Rhodococcus sp. S2-17 biodegrading of BP-3.</title>
        <authorList>
            <person name="Lee Y."/>
            <person name="Kim K.H."/>
            <person name="Chun B.H."/>
            <person name="Jung H.S."/>
            <person name="Jeon C.O."/>
        </authorList>
    </citation>
    <scope>NUCLEOTIDE SEQUENCE [LARGE SCALE GENOMIC DNA]</scope>
    <source>
        <strain evidence="5 6">S2-17</strain>
    </source>
</reference>
<evidence type="ECO:0000256" key="3">
    <source>
        <dbReference type="ARBA" id="ARBA00023315"/>
    </source>
</evidence>
<feature type="domain" description="Thiolase-like protein type 1 additional C-terminal" evidence="4">
    <location>
        <begin position="418"/>
        <end position="490"/>
    </location>
</feature>
<dbReference type="CDD" id="cd00829">
    <property type="entry name" value="SCP-x_thiolase"/>
    <property type="match status" value="1"/>
</dbReference>
<dbReference type="Gene3D" id="3.40.47.10">
    <property type="match status" value="1"/>
</dbReference>
<evidence type="ECO:0000313" key="6">
    <source>
        <dbReference type="Proteomes" id="UP000245711"/>
    </source>
</evidence>
<dbReference type="Pfam" id="PF18313">
    <property type="entry name" value="TLP1_add_C"/>
    <property type="match status" value="1"/>
</dbReference>
<evidence type="ECO:0000256" key="1">
    <source>
        <dbReference type="ARBA" id="ARBA00010982"/>
    </source>
</evidence>